<evidence type="ECO:0000256" key="2">
    <source>
        <dbReference type="ARBA" id="ARBA00023239"/>
    </source>
</evidence>
<dbReference type="InterPro" id="IPR042208">
    <property type="entry name" value="D-ser_dehydrat-like_sf"/>
</dbReference>
<dbReference type="PANTHER" id="PTHR28004">
    <property type="entry name" value="ZGC:162816-RELATED"/>
    <property type="match status" value="1"/>
</dbReference>
<dbReference type="AlphaFoldDB" id="A0A2I7N4Q6"/>
<dbReference type="CDD" id="cd06819">
    <property type="entry name" value="PLPDE_III_LS_D-TA"/>
    <property type="match status" value="1"/>
</dbReference>
<dbReference type="InterPro" id="IPR001608">
    <property type="entry name" value="Ala_racemase_N"/>
</dbReference>
<dbReference type="InterPro" id="IPR029066">
    <property type="entry name" value="PLP-binding_barrel"/>
</dbReference>
<evidence type="ECO:0000256" key="1">
    <source>
        <dbReference type="ARBA" id="ARBA00005323"/>
    </source>
</evidence>
<reference evidence="5" key="1">
    <citation type="submission" date="2017-11" db="EMBL/GenBank/DDBJ databases">
        <authorList>
            <person name="Chan K.G."/>
            <person name="Lee L.S."/>
        </authorList>
    </citation>
    <scope>NUCLEOTIDE SEQUENCE [LARGE SCALE GENOMIC DNA]</scope>
    <source>
        <strain evidence="5">DSM 100970</strain>
    </source>
</reference>
<organism evidence="4 5">
    <name type="scientific">Aquella oligotrophica</name>
    <dbReference type="NCBI Taxonomy" id="2067065"/>
    <lineage>
        <taxon>Bacteria</taxon>
        <taxon>Pseudomonadati</taxon>
        <taxon>Pseudomonadota</taxon>
        <taxon>Betaproteobacteria</taxon>
        <taxon>Neisseriales</taxon>
        <taxon>Neisseriaceae</taxon>
        <taxon>Aquella</taxon>
    </lineage>
</organism>
<sequence>MMNKYIGKHKNELPTPSLVIDKNKLIYNLELMRDLAKQRKVNLRPHAKTHKCSQLARLQLEYGAIGICVTKVSEALIMARAGITGVLITSPVVSFGKFAVLLKVLDLAPDTLLVVDSLSNALQLNEFCQKHGYKLNTLLDIDGGIGRTGVSLDNAIEVALAIDKLSNLLLRGIQCYAGHLQHIPDLAERRIKTHEILSKAGTIKRELLARGLNCEIQTGSGTGTFSIDAELDCVTEIQPGSYCVMDQEYNNIEYKETKFSPAMTMLTTVISTNHATHVTVDAGTKALYRVATKPFVISHPDLQYDWDGFGDEHGKVTALNGAKLPDAGEVLELIVAHCDPTINLFDYFYITENDVVVDYWKVDARGCCQ</sequence>
<dbReference type="Gene3D" id="3.20.20.10">
    <property type="entry name" value="Alanine racemase"/>
    <property type="match status" value="1"/>
</dbReference>
<dbReference type="KEGG" id="nba:CUN60_03800"/>
<dbReference type="OrthoDB" id="9772497at2"/>
<keyword evidence="5" id="KW-1185">Reference proteome</keyword>
<comment type="similarity">
    <text evidence="1">Belongs to the DSD1 family.</text>
</comment>
<name>A0A2I7N4Q6_9NEIS</name>
<dbReference type="SMART" id="SM01119">
    <property type="entry name" value="D-ser_dehydrat"/>
    <property type="match status" value="1"/>
</dbReference>
<dbReference type="RefSeq" id="WP_102950746.1">
    <property type="nucleotide sequence ID" value="NZ_CP024847.1"/>
</dbReference>
<dbReference type="InterPro" id="IPR026956">
    <property type="entry name" value="D-ser_dehydrat-like_dom"/>
</dbReference>
<dbReference type="Pfam" id="PF14031">
    <property type="entry name" value="D-ser_dehydrat"/>
    <property type="match status" value="1"/>
</dbReference>
<feature type="domain" description="D-serine dehydratase-like" evidence="3">
    <location>
        <begin position="262"/>
        <end position="352"/>
    </location>
</feature>
<protein>
    <submittedName>
        <fullName evidence="4">Metal-activated pyridoxal enzyme</fullName>
    </submittedName>
</protein>
<proteinExistence type="inferred from homology"/>
<dbReference type="GO" id="GO:0008721">
    <property type="term" value="F:D-serine ammonia-lyase activity"/>
    <property type="evidence" value="ECO:0007669"/>
    <property type="project" value="TreeGrafter"/>
</dbReference>
<evidence type="ECO:0000259" key="3">
    <source>
        <dbReference type="SMART" id="SM01119"/>
    </source>
</evidence>
<dbReference type="SUPFAM" id="SSF51419">
    <property type="entry name" value="PLP-binding barrel"/>
    <property type="match status" value="1"/>
</dbReference>
<dbReference type="Gene3D" id="2.40.37.20">
    <property type="entry name" value="D-serine dehydratase-like domain"/>
    <property type="match status" value="1"/>
</dbReference>
<accession>A0A2I7N4Q6</accession>
<evidence type="ECO:0000313" key="5">
    <source>
        <dbReference type="Proteomes" id="UP000236655"/>
    </source>
</evidence>
<evidence type="ECO:0000313" key="4">
    <source>
        <dbReference type="EMBL" id="AUR51447.1"/>
    </source>
</evidence>
<dbReference type="Pfam" id="PF01168">
    <property type="entry name" value="Ala_racemase_N"/>
    <property type="match status" value="1"/>
</dbReference>
<gene>
    <name evidence="4" type="ORF">CUN60_03800</name>
</gene>
<dbReference type="InterPro" id="IPR051466">
    <property type="entry name" value="D-amino_acid_metab_enzyme"/>
</dbReference>
<dbReference type="Proteomes" id="UP000236655">
    <property type="component" value="Chromosome"/>
</dbReference>
<dbReference type="GO" id="GO:0036088">
    <property type="term" value="P:D-serine catabolic process"/>
    <property type="evidence" value="ECO:0007669"/>
    <property type="project" value="TreeGrafter"/>
</dbReference>
<dbReference type="EMBL" id="CP024847">
    <property type="protein sequence ID" value="AUR51447.1"/>
    <property type="molecule type" value="Genomic_DNA"/>
</dbReference>
<dbReference type="PANTHER" id="PTHR28004:SF2">
    <property type="entry name" value="D-SERINE DEHYDRATASE"/>
    <property type="match status" value="1"/>
</dbReference>
<keyword evidence="2" id="KW-0456">Lyase</keyword>